<proteinExistence type="predicted"/>
<evidence type="ECO:0000256" key="2">
    <source>
        <dbReference type="ARBA" id="ARBA00023002"/>
    </source>
</evidence>
<keyword evidence="5" id="KW-1185">Reference proteome</keyword>
<dbReference type="Proteomes" id="UP000266723">
    <property type="component" value="Unassembled WGS sequence"/>
</dbReference>
<dbReference type="PANTHER" id="PTHR10578:SF132">
    <property type="entry name" value="PEROXISOMAL (S)-2-HYDROXYACID OXIDASE GLO4"/>
    <property type="match status" value="1"/>
</dbReference>
<protein>
    <recommendedName>
        <fullName evidence="3">FMN hydroxy acid dehydrogenase domain-containing protein</fullName>
    </recommendedName>
</protein>
<dbReference type="PROSITE" id="PS51349">
    <property type="entry name" value="FMN_HYDROXY_ACID_DH_2"/>
    <property type="match status" value="1"/>
</dbReference>
<evidence type="ECO:0000256" key="1">
    <source>
        <dbReference type="ARBA" id="ARBA00001917"/>
    </source>
</evidence>
<dbReference type="InterPro" id="IPR037396">
    <property type="entry name" value="FMN_HAD"/>
</dbReference>
<accession>A0ABQ7EUK0</accession>
<dbReference type="Gene3D" id="3.20.20.70">
    <property type="entry name" value="Aldolase class I"/>
    <property type="match status" value="1"/>
</dbReference>
<evidence type="ECO:0000313" key="4">
    <source>
        <dbReference type="EMBL" id="KAF3606805.1"/>
    </source>
</evidence>
<gene>
    <name evidence="4" type="ORF">DY000_02050668</name>
</gene>
<dbReference type="SUPFAM" id="SSF51395">
    <property type="entry name" value="FMN-linked oxidoreductases"/>
    <property type="match status" value="1"/>
</dbReference>
<sequence>MDQIVNVNEFQELAKQALPKMYYYFYSGGEQRINTLSRKTFRPRVLVDVSKIDTSTRILGYPISSPIMIAPTAMHMLAHPEGETATAKAAAA</sequence>
<keyword evidence="2" id="KW-0560">Oxidoreductase</keyword>
<reference evidence="4 5" key="1">
    <citation type="journal article" date="2020" name="BMC Genomics">
        <title>Intraspecific diversification of the crop wild relative Brassica cretica Lam. using demographic model selection.</title>
        <authorList>
            <person name="Kioukis A."/>
            <person name="Michalopoulou V.A."/>
            <person name="Briers L."/>
            <person name="Pirintsos S."/>
            <person name="Studholme D.J."/>
            <person name="Pavlidis P."/>
            <person name="Sarris P.F."/>
        </authorList>
    </citation>
    <scope>NUCLEOTIDE SEQUENCE [LARGE SCALE GENOMIC DNA]</scope>
    <source>
        <strain evidence="5">cv. PFS-1207/04</strain>
    </source>
</reference>
<dbReference type="InterPro" id="IPR013785">
    <property type="entry name" value="Aldolase_TIM"/>
</dbReference>
<evidence type="ECO:0000259" key="3">
    <source>
        <dbReference type="PROSITE" id="PS51349"/>
    </source>
</evidence>
<comment type="cofactor">
    <cofactor evidence="1">
        <name>FMN</name>
        <dbReference type="ChEBI" id="CHEBI:58210"/>
    </cofactor>
</comment>
<feature type="domain" description="FMN hydroxy acid dehydrogenase" evidence="3">
    <location>
        <begin position="1"/>
        <end position="92"/>
    </location>
</feature>
<dbReference type="EMBL" id="QGKV02000297">
    <property type="protein sequence ID" value="KAF3606805.1"/>
    <property type="molecule type" value="Genomic_DNA"/>
</dbReference>
<dbReference type="PANTHER" id="PTHR10578">
    <property type="entry name" value="S -2-HYDROXY-ACID OXIDASE-RELATED"/>
    <property type="match status" value="1"/>
</dbReference>
<comment type="caution">
    <text evidence="4">The sequence shown here is derived from an EMBL/GenBank/DDBJ whole genome shotgun (WGS) entry which is preliminary data.</text>
</comment>
<dbReference type="InterPro" id="IPR000262">
    <property type="entry name" value="FMN-dep_DH"/>
</dbReference>
<name>A0ABQ7EUK0_BRACR</name>
<dbReference type="Pfam" id="PF01070">
    <property type="entry name" value="FMN_dh"/>
    <property type="match status" value="1"/>
</dbReference>
<organism evidence="4 5">
    <name type="scientific">Brassica cretica</name>
    <name type="common">Mustard</name>
    <dbReference type="NCBI Taxonomy" id="69181"/>
    <lineage>
        <taxon>Eukaryota</taxon>
        <taxon>Viridiplantae</taxon>
        <taxon>Streptophyta</taxon>
        <taxon>Embryophyta</taxon>
        <taxon>Tracheophyta</taxon>
        <taxon>Spermatophyta</taxon>
        <taxon>Magnoliopsida</taxon>
        <taxon>eudicotyledons</taxon>
        <taxon>Gunneridae</taxon>
        <taxon>Pentapetalae</taxon>
        <taxon>rosids</taxon>
        <taxon>malvids</taxon>
        <taxon>Brassicales</taxon>
        <taxon>Brassicaceae</taxon>
        <taxon>Brassiceae</taxon>
        <taxon>Brassica</taxon>
    </lineage>
</organism>
<evidence type="ECO:0000313" key="5">
    <source>
        <dbReference type="Proteomes" id="UP000266723"/>
    </source>
</evidence>